<evidence type="ECO:0000313" key="2">
    <source>
        <dbReference type="Proteomes" id="UP001163324"/>
    </source>
</evidence>
<name>A0ACC0V942_9HYPO</name>
<reference evidence="1" key="1">
    <citation type="submission" date="2022-10" db="EMBL/GenBank/DDBJ databases">
        <title>Complete Genome of Trichothecium roseum strain YXFP-22015, a Plant Pathogen Isolated from Citrus.</title>
        <authorList>
            <person name="Wang Y."/>
            <person name="Zhu L."/>
        </authorList>
    </citation>
    <scope>NUCLEOTIDE SEQUENCE</scope>
    <source>
        <strain evidence="1">YXFP-22015</strain>
    </source>
</reference>
<protein>
    <submittedName>
        <fullName evidence="1">Uncharacterized protein</fullName>
    </submittedName>
</protein>
<sequence>MSHRYNPSLHWKRRSQDSPNSKSTKMNQRSQSIFLLPQAVTFPCITKFSKPPTRAQYLYFKLLMNGRDITSWGSKVTQPLKGTVSRALFEPSAKWHVDVDGVRFKREGIESRSFCFASSSLSHSLVNSGGTIELRIYRAQHRRRLAPDLQIYRNDGNNGIVSPLDGLLEAPEEATYYKYALVDPLDSPYATFCFCYRSLEHLDGFNPLTSDDTDSEVIDESLDSADGETGTF</sequence>
<dbReference type="Proteomes" id="UP001163324">
    <property type="component" value="Chromosome 2"/>
</dbReference>
<gene>
    <name evidence="1" type="ORF">N3K66_002272</name>
</gene>
<keyword evidence="2" id="KW-1185">Reference proteome</keyword>
<comment type="caution">
    <text evidence="1">The sequence shown here is derived from an EMBL/GenBank/DDBJ whole genome shotgun (WGS) entry which is preliminary data.</text>
</comment>
<accession>A0ACC0V942</accession>
<dbReference type="EMBL" id="CM047941">
    <property type="protein sequence ID" value="KAI9902920.1"/>
    <property type="molecule type" value="Genomic_DNA"/>
</dbReference>
<evidence type="ECO:0000313" key="1">
    <source>
        <dbReference type="EMBL" id="KAI9902920.1"/>
    </source>
</evidence>
<organism evidence="1 2">
    <name type="scientific">Trichothecium roseum</name>
    <dbReference type="NCBI Taxonomy" id="47278"/>
    <lineage>
        <taxon>Eukaryota</taxon>
        <taxon>Fungi</taxon>
        <taxon>Dikarya</taxon>
        <taxon>Ascomycota</taxon>
        <taxon>Pezizomycotina</taxon>
        <taxon>Sordariomycetes</taxon>
        <taxon>Hypocreomycetidae</taxon>
        <taxon>Hypocreales</taxon>
        <taxon>Hypocreales incertae sedis</taxon>
        <taxon>Trichothecium</taxon>
    </lineage>
</organism>
<proteinExistence type="predicted"/>